<sequence length="35" mass="3706">MYGMLLGQAQKPMDLVVPPASEQVPVDAKHLGATL</sequence>
<dbReference type="Proteomes" id="UP000295525">
    <property type="component" value="Unassembled WGS sequence"/>
</dbReference>
<keyword evidence="2" id="KW-1185">Reference proteome</keyword>
<protein>
    <submittedName>
        <fullName evidence="1">Uncharacterized protein</fullName>
    </submittedName>
</protein>
<evidence type="ECO:0000313" key="1">
    <source>
        <dbReference type="EMBL" id="TCT07357.1"/>
    </source>
</evidence>
<gene>
    <name evidence="1" type="ORF">EDC26_10681</name>
</gene>
<reference evidence="1 2" key="1">
    <citation type="submission" date="2019-03" db="EMBL/GenBank/DDBJ databases">
        <title>Genomic Encyclopedia of Type Strains, Phase IV (KMG-IV): sequencing the most valuable type-strain genomes for metagenomic binning, comparative biology and taxonomic classification.</title>
        <authorList>
            <person name="Goeker M."/>
        </authorList>
    </citation>
    <scope>NUCLEOTIDE SEQUENCE [LARGE SCALE GENOMIC DNA]</scope>
    <source>
        <strain evidence="1 2">DSM 24591</strain>
    </source>
</reference>
<dbReference type="AlphaFoldDB" id="A0A4R3M708"/>
<organism evidence="1 2">
    <name type="scientific">Paralcaligenes ureilyticus</name>
    <dbReference type="NCBI Taxonomy" id="627131"/>
    <lineage>
        <taxon>Bacteria</taxon>
        <taxon>Pseudomonadati</taxon>
        <taxon>Pseudomonadota</taxon>
        <taxon>Betaproteobacteria</taxon>
        <taxon>Burkholderiales</taxon>
        <taxon>Alcaligenaceae</taxon>
        <taxon>Paralcaligenes</taxon>
    </lineage>
</organism>
<comment type="caution">
    <text evidence="1">The sequence shown here is derived from an EMBL/GenBank/DDBJ whole genome shotgun (WGS) entry which is preliminary data.</text>
</comment>
<name>A0A4R3M708_9BURK</name>
<accession>A0A4R3M708</accession>
<evidence type="ECO:0000313" key="2">
    <source>
        <dbReference type="Proteomes" id="UP000295525"/>
    </source>
</evidence>
<dbReference type="EMBL" id="SMAJ01000006">
    <property type="protein sequence ID" value="TCT07357.1"/>
    <property type="molecule type" value="Genomic_DNA"/>
</dbReference>
<proteinExistence type="predicted"/>